<dbReference type="PROSITE" id="PS50932">
    <property type="entry name" value="HTH_LACI_2"/>
    <property type="match status" value="1"/>
</dbReference>
<protein>
    <submittedName>
        <fullName evidence="5">DNA-binding transcriptional regulator, LacI/PurR family</fullName>
    </submittedName>
</protein>
<dbReference type="Pfam" id="PF13377">
    <property type="entry name" value="Peripla_BP_3"/>
    <property type="match status" value="1"/>
</dbReference>
<dbReference type="PANTHER" id="PTHR30146">
    <property type="entry name" value="LACI-RELATED TRANSCRIPTIONAL REPRESSOR"/>
    <property type="match status" value="1"/>
</dbReference>
<comment type="caution">
    <text evidence="5">The sequence shown here is derived from an EMBL/GenBank/DDBJ whole genome shotgun (WGS) entry which is preliminary data.</text>
</comment>
<dbReference type="Pfam" id="PF00356">
    <property type="entry name" value="LacI"/>
    <property type="match status" value="1"/>
</dbReference>
<dbReference type="InterPro" id="IPR028082">
    <property type="entry name" value="Peripla_BP_I"/>
</dbReference>
<name>A0A146G3Z9_TERSA</name>
<dbReference type="PANTHER" id="PTHR30146:SF109">
    <property type="entry name" value="HTH-TYPE TRANSCRIPTIONAL REGULATOR GALS"/>
    <property type="match status" value="1"/>
</dbReference>
<dbReference type="InParanoid" id="A0A146G3Z9"/>
<dbReference type="RefSeq" id="WP_075078029.1">
    <property type="nucleotide sequence ID" value="NZ_BDCO01000002.1"/>
</dbReference>
<dbReference type="SUPFAM" id="SSF53822">
    <property type="entry name" value="Periplasmic binding protein-like I"/>
    <property type="match status" value="1"/>
</dbReference>
<dbReference type="InterPro" id="IPR046335">
    <property type="entry name" value="LacI/GalR-like_sensor"/>
</dbReference>
<dbReference type="AlphaFoldDB" id="A0A146G3Z9"/>
<evidence type="ECO:0000256" key="3">
    <source>
        <dbReference type="ARBA" id="ARBA00023163"/>
    </source>
</evidence>
<dbReference type="Proteomes" id="UP000076023">
    <property type="component" value="Unassembled WGS sequence"/>
</dbReference>
<dbReference type="STRING" id="690879.TSACC_2581"/>
<organism evidence="5 6">
    <name type="scientific">Terrimicrobium sacchariphilum</name>
    <dbReference type="NCBI Taxonomy" id="690879"/>
    <lineage>
        <taxon>Bacteria</taxon>
        <taxon>Pseudomonadati</taxon>
        <taxon>Verrucomicrobiota</taxon>
        <taxon>Terrimicrobiia</taxon>
        <taxon>Terrimicrobiales</taxon>
        <taxon>Terrimicrobiaceae</taxon>
        <taxon>Terrimicrobium</taxon>
    </lineage>
</organism>
<dbReference type="OrthoDB" id="192677at2"/>
<evidence type="ECO:0000313" key="6">
    <source>
        <dbReference type="Proteomes" id="UP000076023"/>
    </source>
</evidence>
<proteinExistence type="predicted"/>
<dbReference type="Gene3D" id="1.10.260.40">
    <property type="entry name" value="lambda repressor-like DNA-binding domains"/>
    <property type="match status" value="1"/>
</dbReference>
<keyword evidence="1" id="KW-0805">Transcription regulation</keyword>
<dbReference type="SMART" id="SM00354">
    <property type="entry name" value="HTH_LACI"/>
    <property type="match status" value="1"/>
</dbReference>
<evidence type="ECO:0000256" key="1">
    <source>
        <dbReference type="ARBA" id="ARBA00023015"/>
    </source>
</evidence>
<keyword evidence="6" id="KW-1185">Reference proteome</keyword>
<evidence type="ECO:0000259" key="4">
    <source>
        <dbReference type="PROSITE" id="PS50932"/>
    </source>
</evidence>
<dbReference type="EMBL" id="BDCO01000002">
    <property type="protein sequence ID" value="GAT32183.1"/>
    <property type="molecule type" value="Genomic_DNA"/>
</dbReference>
<dbReference type="InterPro" id="IPR010982">
    <property type="entry name" value="Lambda_DNA-bd_dom_sf"/>
</dbReference>
<evidence type="ECO:0000313" key="5">
    <source>
        <dbReference type="EMBL" id="GAT32183.1"/>
    </source>
</evidence>
<sequence length="349" mass="38433">MKLVKISMRAVAEKAGVSSMTVSRALRNHPSLPESTRRRIQKIADEMGYRPNPMVSTLMAQLRGVRPHGGFATICFVTAYPDPAHWKDLSLNVHAFQGARMRADALGYGVEHFCLTEPGMTDQRANKILHGRGVAGLIIAPLPEPPPQINLAWDWFACAAIGYSMKAPVLHRAVNDQLATVSTACRSLSELGYKRIGLAIQASDDERVNRRWVAGFSAEQFYAPASGRVPILMTSDWQKRTFSKWLHKHRPDAILCLDSSVKNWVEEEGFSVPTEVGVASLHSDGSNIGLSGVAQHYERVGELAVDIVVEQIHKNERGIPKAPKVVMAGGEWIMGNSTISHIRERSARA</sequence>
<accession>A0A146G3Z9</accession>
<keyword evidence="2 5" id="KW-0238">DNA-binding</keyword>
<dbReference type="CDD" id="cd01392">
    <property type="entry name" value="HTH_LacI"/>
    <property type="match status" value="1"/>
</dbReference>
<dbReference type="InterPro" id="IPR000843">
    <property type="entry name" value="HTH_LacI"/>
</dbReference>
<reference evidence="6" key="1">
    <citation type="journal article" date="2017" name="Genome Announc.">
        <title>Draft Genome Sequence of Terrimicrobium sacchariphilum NM-5T, a Facultative Anaerobic Soil Bacterium of the Class Spartobacteria.</title>
        <authorList>
            <person name="Qiu Y.L."/>
            <person name="Tourlousse D.M."/>
            <person name="Matsuura N."/>
            <person name="Ohashi A."/>
            <person name="Sekiguchi Y."/>
        </authorList>
    </citation>
    <scope>NUCLEOTIDE SEQUENCE [LARGE SCALE GENOMIC DNA]</scope>
    <source>
        <strain evidence="6">NM-5</strain>
    </source>
</reference>
<dbReference type="GO" id="GO:0003700">
    <property type="term" value="F:DNA-binding transcription factor activity"/>
    <property type="evidence" value="ECO:0007669"/>
    <property type="project" value="TreeGrafter"/>
</dbReference>
<gene>
    <name evidence="5" type="ORF">TSACC_2581</name>
</gene>
<dbReference type="GO" id="GO:0000976">
    <property type="term" value="F:transcription cis-regulatory region binding"/>
    <property type="evidence" value="ECO:0007669"/>
    <property type="project" value="TreeGrafter"/>
</dbReference>
<feature type="domain" description="HTH lacI-type" evidence="4">
    <location>
        <begin position="6"/>
        <end position="60"/>
    </location>
</feature>
<evidence type="ECO:0000256" key="2">
    <source>
        <dbReference type="ARBA" id="ARBA00023125"/>
    </source>
</evidence>
<keyword evidence="3" id="KW-0804">Transcription</keyword>
<dbReference type="SUPFAM" id="SSF47413">
    <property type="entry name" value="lambda repressor-like DNA-binding domains"/>
    <property type="match status" value="1"/>
</dbReference>
<dbReference type="Gene3D" id="3.40.50.2300">
    <property type="match status" value="2"/>
</dbReference>